<dbReference type="InterPro" id="IPR050129">
    <property type="entry name" value="Zn_alcohol_dh"/>
</dbReference>
<dbReference type="RefSeq" id="WP_212695537.1">
    <property type="nucleotide sequence ID" value="NZ_CP058649.1"/>
</dbReference>
<dbReference type="Pfam" id="PF00107">
    <property type="entry name" value="ADH_zinc_N"/>
    <property type="match status" value="1"/>
</dbReference>
<dbReference type="SUPFAM" id="SSF50129">
    <property type="entry name" value="GroES-like"/>
    <property type="match status" value="1"/>
</dbReference>
<dbReference type="Pfam" id="PF08240">
    <property type="entry name" value="ADH_N"/>
    <property type="match status" value="1"/>
</dbReference>
<evidence type="ECO:0000256" key="1">
    <source>
        <dbReference type="ARBA" id="ARBA00022723"/>
    </source>
</evidence>
<dbReference type="PROSITE" id="PS00059">
    <property type="entry name" value="ADH_ZINC"/>
    <property type="match status" value="1"/>
</dbReference>
<keyword evidence="3" id="KW-0560">Oxidoreductase</keyword>
<dbReference type="GO" id="GO:0016491">
    <property type="term" value="F:oxidoreductase activity"/>
    <property type="evidence" value="ECO:0007669"/>
    <property type="project" value="UniProtKB-KW"/>
</dbReference>
<proteinExistence type="inferred from homology"/>
<sequence length="340" mass="38039">MKALIWTDNKKLELREVEEPNLKRPDDVKVKIYGTGICGTDLHIIGGKMEGPTNMIIGHEAIGKVVEVGDEVKHIKVGDEVIIDPTQYCGNCYYCNIGLTCYCTDFSSYQVGIGTHGTFAEYYVGQESYIYKIPENMSRETAWMVEPLCCVLNVFEKLNVRPDQSVLVLGSGPIGLICQLMSSKVARLTVSTEVNAYRKKMSEKYVDYCYDPQELTVEEVHRINRGRGFDVIIDAVGDKLHTAMDYVGKNTKMVPMGFNNTYEITLKTIDLLTNGTSIIGTGEVHQLMEKAIDIALNLSELGELVTKKVPMEQYKEAFDELLNKKGDSQDMKIILTSPGM</sequence>
<dbReference type="Gene3D" id="3.40.50.720">
    <property type="entry name" value="NAD(P)-binding Rossmann-like Domain"/>
    <property type="match status" value="1"/>
</dbReference>
<dbReference type="SMART" id="SM00829">
    <property type="entry name" value="PKS_ER"/>
    <property type="match status" value="1"/>
</dbReference>
<evidence type="ECO:0000256" key="4">
    <source>
        <dbReference type="RuleBase" id="RU361277"/>
    </source>
</evidence>
<dbReference type="Gene3D" id="3.90.180.10">
    <property type="entry name" value="Medium-chain alcohol dehydrogenases, catalytic domain"/>
    <property type="match status" value="1"/>
</dbReference>
<dbReference type="InterPro" id="IPR013154">
    <property type="entry name" value="ADH-like_N"/>
</dbReference>
<dbReference type="InterPro" id="IPR011032">
    <property type="entry name" value="GroES-like_sf"/>
</dbReference>
<keyword evidence="1 4" id="KW-0479">Metal-binding</keyword>
<keyword evidence="2 4" id="KW-0862">Zinc</keyword>
<organism evidence="6 7">
    <name type="scientific">Vallitalea pronyensis</name>
    <dbReference type="NCBI Taxonomy" id="1348613"/>
    <lineage>
        <taxon>Bacteria</taxon>
        <taxon>Bacillati</taxon>
        <taxon>Bacillota</taxon>
        <taxon>Clostridia</taxon>
        <taxon>Lachnospirales</taxon>
        <taxon>Vallitaleaceae</taxon>
        <taxon>Vallitalea</taxon>
    </lineage>
</organism>
<dbReference type="InterPro" id="IPR002328">
    <property type="entry name" value="ADH_Zn_CS"/>
</dbReference>
<evidence type="ECO:0000256" key="2">
    <source>
        <dbReference type="ARBA" id="ARBA00022833"/>
    </source>
</evidence>
<dbReference type="PANTHER" id="PTHR43401">
    <property type="entry name" value="L-THREONINE 3-DEHYDROGENASE"/>
    <property type="match status" value="1"/>
</dbReference>
<protein>
    <submittedName>
        <fullName evidence="6">Alcohol dehydrogenase catalytic domain-containing protein</fullName>
    </submittedName>
</protein>
<dbReference type="EMBL" id="CP058649">
    <property type="protein sequence ID" value="QUI24839.1"/>
    <property type="molecule type" value="Genomic_DNA"/>
</dbReference>
<dbReference type="PANTHER" id="PTHR43401:SF2">
    <property type="entry name" value="L-THREONINE 3-DEHYDROGENASE"/>
    <property type="match status" value="1"/>
</dbReference>
<evidence type="ECO:0000256" key="3">
    <source>
        <dbReference type="ARBA" id="ARBA00023002"/>
    </source>
</evidence>
<reference evidence="6" key="1">
    <citation type="submission" date="2020-07" db="EMBL/GenBank/DDBJ databases">
        <title>Vallitalea pronyensis genome.</title>
        <authorList>
            <person name="Postec A."/>
        </authorList>
    </citation>
    <scope>NUCLEOTIDE SEQUENCE</scope>
    <source>
        <strain evidence="6">FatNI3</strain>
    </source>
</reference>
<dbReference type="InterPro" id="IPR036291">
    <property type="entry name" value="NAD(P)-bd_dom_sf"/>
</dbReference>
<comment type="cofactor">
    <cofactor evidence="4">
        <name>Zn(2+)</name>
        <dbReference type="ChEBI" id="CHEBI:29105"/>
    </cofactor>
</comment>
<dbReference type="AlphaFoldDB" id="A0A8J8SIV5"/>
<dbReference type="InterPro" id="IPR013149">
    <property type="entry name" value="ADH-like_C"/>
</dbReference>
<dbReference type="InterPro" id="IPR020843">
    <property type="entry name" value="ER"/>
</dbReference>
<dbReference type="KEGG" id="vpy:HZI73_22170"/>
<dbReference type="Proteomes" id="UP000683246">
    <property type="component" value="Chromosome"/>
</dbReference>
<keyword evidence="7" id="KW-1185">Reference proteome</keyword>
<comment type="similarity">
    <text evidence="4">Belongs to the zinc-containing alcohol dehydrogenase family.</text>
</comment>
<gene>
    <name evidence="6" type="ORF">HZI73_22170</name>
</gene>
<name>A0A8J8SIV5_9FIRM</name>
<dbReference type="SUPFAM" id="SSF51735">
    <property type="entry name" value="NAD(P)-binding Rossmann-fold domains"/>
    <property type="match status" value="1"/>
</dbReference>
<feature type="domain" description="Enoyl reductase (ER)" evidence="5">
    <location>
        <begin position="7"/>
        <end position="335"/>
    </location>
</feature>
<evidence type="ECO:0000259" key="5">
    <source>
        <dbReference type="SMART" id="SM00829"/>
    </source>
</evidence>
<dbReference type="GO" id="GO:0008270">
    <property type="term" value="F:zinc ion binding"/>
    <property type="evidence" value="ECO:0007669"/>
    <property type="project" value="InterPro"/>
</dbReference>
<evidence type="ECO:0000313" key="7">
    <source>
        <dbReference type="Proteomes" id="UP000683246"/>
    </source>
</evidence>
<accession>A0A8J8SIV5</accession>
<evidence type="ECO:0000313" key="6">
    <source>
        <dbReference type="EMBL" id="QUI24839.1"/>
    </source>
</evidence>